<dbReference type="Proteomes" id="UP000230551">
    <property type="component" value="Unassembled WGS sequence"/>
</dbReference>
<dbReference type="Gene3D" id="3.40.109.10">
    <property type="entry name" value="NADH Oxidase"/>
    <property type="match status" value="1"/>
</dbReference>
<proteinExistence type="predicted"/>
<evidence type="ECO:0000313" key="2">
    <source>
        <dbReference type="EMBL" id="PIB75619.1"/>
    </source>
</evidence>
<dbReference type="InterPro" id="IPR000415">
    <property type="entry name" value="Nitroreductase-like"/>
</dbReference>
<reference evidence="2 3" key="1">
    <citation type="journal article" date="2017" name="Infect. Genet. Evol.">
        <title>The new phylogeny of the genus Mycobacterium: The old and the news.</title>
        <authorList>
            <person name="Tortoli E."/>
            <person name="Fedrizzi T."/>
            <person name="Meehan C.J."/>
            <person name="Trovato A."/>
            <person name="Grottola A."/>
            <person name="Giacobazzi E."/>
            <person name="Serpini G.F."/>
            <person name="Tagliazucchi S."/>
            <person name="Fabio A."/>
            <person name="Bettua C."/>
            <person name="Bertorelli R."/>
            <person name="Frascaro F."/>
            <person name="De Sanctis V."/>
            <person name="Pecorari M."/>
            <person name="Jousson O."/>
            <person name="Segata N."/>
            <person name="Cirillo D.M."/>
        </authorList>
    </citation>
    <scope>NUCLEOTIDE SEQUENCE [LARGE SCALE GENOMIC DNA]</scope>
    <source>
        <strain evidence="2 3">CIP1034565</strain>
    </source>
</reference>
<sequence>MADRELIEEAVTLASRAPSLHNSQPWRWLAFRGGLALFLDRKRIVGSTDEGGRQAVISCGVMLDHLRVAAAAAGQRAEIERFPDAGDPDLLATVTFTPAQPTAADRSRADAILARRTDRLPMFAPPEWDIVAAALGGAVGAPADSGVRLDVLDDGLRPELGRASSMTEVVRQFDPGYQDELQWWTTPFEYPEGIPRTSLVSAGESYRVEVNRSFPIEDRAERRVGVVEDEARILLLSTPGDTRADALAAGEALSEVLLECTVAGLATCPVTHLTELPDARSTLAELAGVDAVPQALIRVGRAPSDPLAEPIPLTPRRPIEDMLRFA</sequence>
<organism evidence="2 3">
    <name type="scientific">Mycolicibacterium brumae</name>
    <dbReference type="NCBI Taxonomy" id="85968"/>
    <lineage>
        <taxon>Bacteria</taxon>
        <taxon>Bacillati</taxon>
        <taxon>Actinomycetota</taxon>
        <taxon>Actinomycetes</taxon>
        <taxon>Mycobacteriales</taxon>
        <taxon>Mycobacteriaceae</taxon>
        <taxon>Mycolicibacterium</taxon>
    </lineage>
</organism>
<evidence type="ECO:0000259" key="1">
    <source>
        <dbReference type="Pfam" id="PF00881"/>
    </source>
</evidence>
<name>A0A2G5PB78_9MYCO</name>
<dbReference type="PANTHER" id="PTHR23026:SF123">
    <property type="entry name" value="NAD(P)H NITROREDUCTASE RV3131-RELATED"/>
    <property type="match status" value="1"/>
</dbReference>
<dbReference type="RefSeq" id="WP_090587656.1">
    <property type="nucleotide sequence ID" value="NZ_CP104302.1"/>
</dbReference>
<feature type="domain" description="Nitroreductase" evidence="1">
    <location>
        <begin position="230"/>
        <end position="301"/>
    </location>
</feature>
<gene>
    <name evidence="2" type="ORF">CQY22_009260</name>
</gene>
<keyword evidence="3" id="KW-1185">Reference proteome</keyword>
<dbReference type="Pfam" id="PF00881">
    <property type="entry name" value="Nitroreductase"/>
    <property type="match status" value="1"/>
</dbReference>
<dbReference type="NCBIfam" id="NF047509">
    <property type="entry name" value="Rv3131_FMN_oxido"/>
    <property type="match status" value="1"/>
</dbReference>
<dbReference type="AlphaFoldDB" id="A0A2G5PB78"/>
<dbReference type="SUPFAM" id="SSF55469">
    <property type="entry name" value="FMN-dependent nitroreductase-like"/>
    <property type="match status" value="2"/>
</dbReference>
<comment type="caution">
    <text evidence="2">The sequence shown here is derived from an EMBL/GenBank/DDBJ whole genome shotgun (WGS) entry which is preliminary data.</text>
</comment>
<dbReference type="InterPro" id="IPR050627">
    <property type="entry name" value="Nitroreductase/BluB"/>
</dbReference>
<dbReference type="EMBL" id="PDCN02000009">
    <property type="protein sequence ID" value="PIB75619.1"/>
    <property type="molecule type" value="Genomic_DNA"/>
</dbReference>
<dbReference type="InterPro" id="IPR029479">
    <property type="entry name" value="Nitroreductase"/>
</dbReference>
<dbReference type="PANTHER" id="PTHR23026">
    <property type="entry name" value="NADPH NITROREDUCTASE"/>
    <property type="match status" value="1"/>
</dbReference>
<protein>
    <submittedName>
        <fullName evidence="2">NAD(P)H nitroreductase</fullName>
    </submittedName>
</protein>
<evidence type="ECO:0000313" key="3">
    <source>
        <dbReference type="Proteomes" id="UP000230551"/>
    </source>
</evidence>
<dbReference type="STRING" id="85968.GCA_900073015_01271"/>
<accession>A0A2G5PB78</accession>
<dbReference type="OrthoDB" id="8156917at2"/>
<dbReference type="GO" id="GO:0016491">
    <property type="term" value="F:oxidoreductase activity"/>
    <property type="evidence" value="ECO:0007669"/>
    <property type="project" value="InterPro"/>
</dbReference>